<evidence type="ECO:0000313" key="2">
    <source>
        <dbReference type="EMBL" id="MEQ2228215.1"/>
    </source>
</evidence>
<dbReference type="EMBL" id="JAHRIQ010023584">
    <property type="protein sequence ID" value="MEQ2228215.1"/>
    <property type="molecule type" value="Genomic_DNA"/>
</dbReference>
<feature type="region of interest" description="Disordered" evidence="1">
    <location>
        <begin position="20"/>
        <end position="53"/>
    </location>
</feature>
<evidence type="ECO:0000313" key="3">
    <source>
        <dbReference type="Proteomes" id="UP001482620"/>
    </source>
</evidence>
<keyword evidence="3" id="KW-1185">Reference proteome</keyword>
<proteinExistence type="predicted"/>
<gene>
    <name evidence="2" type="ORF">ILYODFUR_006671</name>
</gene>
<feature type="non-terminal residue" evidence="2">
    <location>
        <position position="1"/>
    </location>
</feature>
<accession>A0ABV0T758</accession>
<feature type="compositionally biased region" description="Basic residues" evidence="1">
    <location>
        <begin position="29"/>
        <end position="38"/>
    </location>
</feature>
<evidence type="ECO:0000256" key="1">
    <source>
        <dbReference type="SAM" id="MobiDB-lite"/>
    </source>
</evidence>
<reference evidence="2 3" key="1">
    <citation type="submission" date="2021-06" db="EMBL/GenBank/DDBJ databases">
        <authorList>
            <person name="Palmer J.M."/>
        </authorList>
    </citation>
    <scope>NUCLEOTIDE SEQUENCE [LARGE SCALE GENOMIC DNA]</scope>
    <source>
        <strain evidence="3">if_2019</strain>
        <tissue evidence="2">Muscle</tissue>
    </source>
</reference>
<organism evidence="2 3">
    <name type="scientific">Ilyodon furcidens</name>
    <name type="common">goldbreast splitfin</name>
    <dbReference type="NCBI Taxonomy" id="33524"/>
    <lineage>
        <taxon>Eukaryota</taxon>
        <taxon>Metazoa</taxon>
        <taxon>Chordata</taxon>
        <taxon>Craniata</taxon>
        <taxon>Vertebrata</taxon>
        <taxon>Euteleostomi</taxon>
        <taxon>Actinopterygii</taxon>
        <taxon>Neopterygii</taxon>
        <taxon>Teleostei</taxon>
        <taxon>Neoteleostei</taxon>
        <taxon>Acanthomorphata</taxon>
        <taxon>Ovalentaria</taxon>
        <taxon>Atherinomorphae</taxon>
        <taxon>Cyprinodontiformes</taxon>
        <taxon>Goodeidae</taxon>
        <taxon>Ilyodon</taxon>
    </lineage>
</organism>
<comment type="caution">
    <text evidence="2">The sequence shown here is derived from an EMBL/GenBank/DDBJ whole genome shotgun (WGS) entry which is preliminary data.</text>
</comment>
<feature type="non-terminal residue" evidence="2">
    <location>
        <position position="53"/>
    </location>
</feature>
<dbReference type="Proteomes" id="UP001482620">
    <property type="component" value="Unassembled WGS sequence"/>
</dbReference>
<protein>
    <submittedName>
        <fullName evidence="2">Uncharacterized protein</fullName>
    </submittedName>
</protein>
<sequence length="53" mass="5601">PPGSERIPAVCPGAPNRRWSCGASPCSRTCKKQNRHKLSSPTGLKENLGILGS</sequence>
<name>A0ABV0T758_9TELE</name>